<reference evidence="2" key="1">
    <citation type="submission" date="2021-01" db="EMBL/GenBank/DDBJ databases">
        <authorList>
            <person name="Corre E."/>
            <person name="Pelletier E."/>
            <person name="Niang G."/>
            <person name="Scheremetjew M."/>
            <person name="Finn R."/>
            <person name="Kale V."/>
            <person name="Holt S."/>
            <person name="Cochrane G."/>
            <person name="Meng A."/>
            <person name="Brown T."/>
            <person name="Cohen L."/>
        </authorList>
    </citation>
    <scope>NUCLEOTIDE SEQUENCE</scope>
    <source>
        <strain evidence="2">CCMP127</strain>
    </source>
</reference>
<evidence type="ECO:0000256" key="1">
    <source>
        <dbReference type="SAM" id="MobiDB-lite"/>
    </source>
</evidence>
<feature type="region of interest" description="Disordered" evidence="1">
    <location>
        <begin position="1"/>
        <end position="43"/>
    </location>
</feature>
<dbReference type="EMBL" id="HBIM01003013">
    <property type="protein sequence ID" value="CAE0404501.1"/>
    <property type="molecule type" value="Transcribed_RNA"/>
</dbReference>
<sequence length="107" mass="12160">MTSSEEETSVESSMSDDNNDDNIDNDSNNNGDDDDDDNKNELDRIKNECQAMLTLLQRLAEEEEDLREKNCMLAREALLCGFQMEQLEAPPPKRRMKSTAATGKEEK</sequence>
<accession>A0A7S3KZ86</accession>
<evidence type="ECO:0000313" key="2">
    <source>
        <dbReference type="EMBL" id="CAE0404501.1"/>
    </source>
</evidence>
<name>A0A7S3KZ86_9STRA</name>
<dbReference type="AlphaFoldDB" id="A0A7S3KZ86"/>
<protein>
    <submittedName>
        <fullName evidence="2">Uncharacterized protein</fullName>
    </submittedName>
</protein>
<proteinExistence type="predicted"/>
<gene>
    <name evidence="2" type="ORF">ACOF00016_LOCUS2619</name>
</gene>
<organism evidence="2">
    <name type="scientific">Amphora coffeiformis</name>
    <dbReference type="NCBI Taxonomy" id="265554"/>
    <lineage>
        <taxon>Eukaryota</taxon>
        <taxon>Sar</taxon>
        <taxon>Stramenopiles</taxon>
        <taxon>Ochrophyta</taxon>
        <taxon>Bacillariophyta</taxon>
        <taxon>Bacillariophyceae</taxon>
        <taxon>Bacillariophycidae</taxon>
        <taxon>Thalassiophysales</taxon>
        <taxon>Catenulaceae</taxon>
        <taxon>Amphora</taxon>
    </lineage>
</organism>
<feature type="region of interest" description="Disordered" evidence="1">
    <location>
        <begin position="87"/>
        <end position="107"/>
    </location>
</feature>